<keyword evidence="1" id="KW-0808">Transferase</keyword>
<proteinExistence type="predicted"/>
<feature type="non-terminal residue" evidence="1">
    <location>
        <position position="1"/>
    </location>
</feature>
<keyword evidence="1" id="KW-0328">Glycosyltransferase</keyword>
<evidence type="ECO:0000313" key="1">
    <source>
        <dbReference type="EMBL" id="KAJ2796696.1"/>
    </source>
</evidence>
<organism evidence="1 2">
    <name type="scientific">Coemansia helicoidea</name>
    <dbReference type="NCBI Taxonomy" id="1286919"/>
    <lineage>
        <taxon>Eukaryota</taxon>
        <taxon>Fungi</taxon>
        <taxon>Fungi incertae sedis</taxon>
        <taxon>Zoopagomycota</taxon>
        <taxon>Kickxellomycotina</taxon>
        <taxon>Kickxellomycetes</taxon>
        <taxon>Kickxellales</taxon>
        <taxon>Kickxellaceae</taxon>
        <taxon>Coemansia</taxon>
    </lineage>
</organism>
<dbReference type="EC" id="2.4.1.109" evidence="1"/>
<dbReference type="EMBL" id="JANBUN010001797">
    <property type="protein sequence ID" value="KAJ2796696.1"/>
    <property type="molecule type" value="Genomic_DNA"/>
</dbReference>
<feature type="non-terminal residue" evidence="1">
    <location>
        <position position="327"/>
    </location>
</feature>
<name>A0ACC1KX24_9FUNG</name>
<accession>A0ACC1KX24</accession>
<comment type="caution">
    <text evidence="1">The sequence shown here is derived from an EMBL/GenBank/DDBJ whole genome shotgun (WGS) entry which is preliminary data.</text>
</comment>
<keyword evidence="2" id="KW-1185">Reference proteome</keyword>
<reference evidence="1" key="1">
    <citation type="submission" date="2022-07" db="EMBL/GenBank/DDBJ databases">
        <title>Phylogenomic reconstructions and comparative analyses of Kickxellomycotina fungi.</title>
        <authorList>
            <person name="Reynolds N.K."/>
            <person name="Stajich J.E."/>
            <person name="Barry K."/>
            <person name="Grigoriev I.V."/>
            <person name="Crous P."/>
            <person name="Smith M.E."/>
        </authorList>
    </citation>
    <scope>NUCLEOTIDE SEQUENCE</scope>
    <source>
        <strain evidence="1">BCRC 34780</strain>
    </source>
</reference>
<evidence type="ECO:0000313" key="2">
    <source>
        <dbReference type="Proteomes" id="UP001140087"/>
    </source>
</evidence>
<protein>
    <submittedName>
        <fullName evidence="1">Protein O-mannosyltransferase 2</fullName>
        <ecNumber evidence="1">2.4.1.109</ecNumber>
    </submittedName>
</protein>
<gene>
    <name evidence="1" type="primary">PMT2_6</name>
    <name evidence="1" type="ORF">H4R21_004612</name>
</gene>
<dbReference type="Proteomes" id="UP001140087">
    <property type="component" value="Unassembled WGS sequence"/>
</dbReference>
<sequence length="327" mass="35422">LGRSHCGMEARNLKQRVRPDADSEGGGAGVQVVVSDKYAGRPTPPPSFGAGLAGAGGRTYGAYPALQAGAAAAGAAGATDFSAVALDAGVEGLLRSRDAMITAVLTLLALVTRLYRIGRRPNVSWDEAHFGKFGAYYINGTFYHDVHPPLAKMLVALAEVVAGHNGSFRFSSGAAYPAHVNYTLMRMQMAMYGVALAPLAYLTCLHLHMSRPMAVLAACFVLFDNAICVMSRFILLDQPLLFFTALTLLSAAAFQHTSRHGRPYSRRWWAWLAMTGFSLGCVMSSKWVGLFCVIMVGVATVDDLFRKYCNRMDWEDIGMHWNARVVT</sequence>